<reference evidence="1 2" key="1">
    <citation type="submission" date="2018-05" db="EMBL/GenBank/DDBJ databases">
        <title>Genomic Encyclopedia of Type Strains, Phase IV (KMG-IV): sequencing the most valuable type-strain genomes for metagenomic binning, comparative biology and taxonomic classification.</title>
        <authorList>
            <person name="Goeker M."/>
        </authorList>
    </citation>
    <scope>NUCLEOTIDE SEQUENCE [LARGE SCALE GENOMIC DNA]</scope>
    <source>
        <strain evidence="1 2">DSM 6986</strain>
    </source>
</reference>
<proteinExistence type="predicted"/>
<dbReference type="Proteomes" id="UP000245396">
    <property type="component" value="Unassembled WGS sequence"/>
</dbReference>
<protein>
    <submittedName>
        <fullName evidence="1">Uncharacterized protein</fullName>
    </submittedName>
</protein>
<evidence type="ECO:0000313" key="2">
    <source>
        <dbReference type="Proteomes" id="UP000245396"/>
    </source>
</evidence>
<sequence>MPVGSTGASNSGLRRLREAALKDEKGTMLGALKTIATL</sequence>
<organism evidence="1 2">
    <name type="scientific">Pseudaminobacter salicylatoxidans</name>
    <dbReference type="NCBI Taxonomy" id="93369"/>
    <lineage>
        <taxon>Bacteria</taxon>
        <taxon>Pseudomonadati</taxon>
        <taxon>Pseudomonadota</taxon>
        <taxon>Alphaproteobacteria</taxon>
        <taxon>Hyphomicrobiales</taxon>
        <taxon>Phyllobacteriaceae</taxon>
        <taxon>Pseudaminobacter</taxon>
    </lineage>
</organism>
<keyword evidence="2" id="KW-1185">Reference proteome</keyword>
<comment type="caution">
    <text evidence="1">The sequence shown here is derived from an EMBL/GenBank/DDBJ whole genome shotgun (WGS) entry which is preliminary data.</text>
</comment>
<gene>
    <name evidence="1" type="ORF">C7441_1111</name>
</gene>
<name>A0A316BZW0_PSESE</name>
<evidence type="ECO:0000313" key="1">
    <source>
        <dbReference type="EMBL" id="PWJ80881.1"/>
    </source>
</evidence>
<accession>A0A316BZW0</accession>
<dbReference type="EMBL" id="QGGG01000011">
    <property type="protein sequence ID" value="PWJ80881.1"/>
    <property type="molecule type" value="Genomic_DNA"/>
</dbReference>
<dbReference type="AlphaFoldDB" id="A0A316BZW0"/>